<comment type="caution">
    <text evidence="3">The sequence shown here is derived from an EMBL/GenBank/DDBJ whole genome shotgun (WGS) entry which is preliminary data.</text>
</comment>
<name>A0A1Q3DGL6_CEPFO</name>
<evidence type="ECO:0000313" key="4">
    <source>
        <dbReference type="Proteomes" id="UP000187406"/>
    </source>
</evidence>
<evidence type="ECO:0000313" key="3">
    <source>
        <dbReference type="EMBL" id="GAV91640.1"/>
    </source>
</evidence>
<evidence type="ECO:0000256" key="1">
    <source>
        <dbReference type="ARBA" id="ARBA00022801"/>
    </source>
</evidence>
<dbReference type="OrthoDB" id="1748810at2759"/>
<dbReference type="Proteomes" id="UP000187406">
    <property type="component" value="Unassembled WGS sequence"/>
</dbReference>
<dbReference type="Pfam" id="PF00077">
    <property type="entry name" value="RVP"/>
    <property type="match status" value="1"/>
</dbReference>
<dbReference type="EMBL" id="BDDD01007745">
    <property type="protein sequence ID" value="GAV91640.1"/>
    <property type="molecule type" value="Genomic_DNA"/>
</dbReference>
<keyword evidence="4" id="KW-1185">Reference proteome</keyword>
<protein>
    <recommendedName>
        <fullName evidence="2">Retropepsins domain-containing protein</fullName>
    </recommendedName>
</protein>
<reference evidence="4" key="1">
    <citation type="submission" date="2016-04" db="EMBL/GenBank/DDBJ databases">
        <title>Cephalotus genome sequencing.</title>
        <authorList>
            <person name="Fukushima K."/>
            <person name="Hasebe M."/>
            <person name="Fang X."/>
        </authorList>
    </citation>
    <scope>NUCLEOTIDE SEQUENCE [LARGE SCALE GENOMIC DNA]</scope>
    <source>
        <strain evidence="4">cv. St1</strain>
    </source>
</reference>
<proteinExistence type="predicted"/>
<evidence type="ECO:0000259" key="2">
    <source>
        <dbReference type="Pfam" id="PF00077"/>
    </source>
</evidence>
<gene>
    <name evidence="3" type="ORF">CFOL_v3_35030</name>
</gene>
<sequence length="871" mass="101914">MISQPYQLQKTFQRFNNPLSKNLILQDLQKEIKDTRKEIEPIESIEPDIQEEEKFINLIERITHQNWNINIIIIIQDSFILQTIALVDSDAETNCIQEELIPTKFFEKTEQKLSTANGESLRVKFKISDVHICNRGNYIKQSFILVKDDLGIGIILGQPFLEIIKPFKVTNEGITTKLFQQKILFTFNKKPITKEVNLLKTLSIFKEHSINLIRTKEKYLSNKKFEQQLLTSQIHKKLIRPSKSPLSYAAFYSETPKFVINYKPLDTIRHSFPNKKDLLKTLTESDSTIPFKHYEWNVMSFNIPSKIMNDIFIPYSSFDDILTILKKQHFKYLYQMIQTNDLVLSKPKLDIFITHVRFLGTIIYRQKSILFAITFPDIVTDREQLPISSFIICSNIDSLFLNTNQKCQQDFSRLQEEMESIKNTLSPTEIKKIMSDTLSPTETKEIMSDTLSFTKIRIRFLQMNKTFENLLQNIFPFVLQRKESFKITLSPTEIKKTLFKSTLSPTEIKKTLFPTTMKTLSVQKSFTDKLLFNNSNHTHLDPYKRDSFHIHPIPYKNSSFHSFIKIPETMETLSFDRASPTKKETKTNTLSPTEIEIRNSRAFFFPNTIFKKLRDYNLEEIVKTIQTMRSQHLFNNFQVIQDFLRHIISNPQQFPHISAGYFSHYLPISKHKECPKTLDTCQEIPLEHFSCTCHLAYTIYAACWDLSGPKQYLFQNKIITLQFLLDHGMLQQVLFTRPEQFFLLGRKLALVGIDLLINRGYRIIQASIISTPSEFINEIEPARHLIQVNGTFTKPILKSAKLWDCSIPLADQISHWKAKTIAADWDYRNLSHASKLISEDHIQKIYSSQSMIRIRFEIHNHSTIVVNSYEK</sequence>
<dbReference type="SUPFAM" id="SSF56672">
    <property type="entry name" value="DNA/RNA polymerases"/>
    <property type="match status" value="1"/>
</dbReference>
<dbReference type="InterPro" id="IPR043502">
    <property type="entry name" value="DNA/RNA_pol_sf"/>
</dbReference>
<dbReference type="AlphaFoldDB" id="A0A1Q3DGL6"/>
<organism evidence="3 4">
    <name type="scientific">Cephalotus follicularis</name>
    <name type="common">Albany pitcher plant</name>
    <dbReference type="NCBI Taxonomy" id="3775"/>
    <lineage>
        <taxon>Eukaryota</taxon>
        <taxon>Viridiplantae</taxon>
        <taxon>Streptophyta</taxon>
        <taxon>Embryophyta</taxon>
        <taxon>Tracheophyta</taxon>
        <taxon>Spermatophyta</taxon>
        <taxon>Magnoliopsida</taxon>
        <taxon>eudicotyledons</taxon>
        <taxon>Gunneridae</taxon>
        <taxon>Pentapetalae</taxon>
        <taxon>rosids</taxon>
        <taxon>fabids</taxon>
        <taxon>Oxalidales</taxon>
        <taxon>Cephalotaceae</taxon>
        <taxon>Cephalotus</taxon>
    </lineage>
</organism>
<dbReference type="CDD" id="cd00303">
    <property type="entry name" value="retropepsin_like"/>
    <property type="match status" value="1"/>
</dbReference>
<feature type="domain" description="Retropepsins" evidence="2">
    <location>
        <begin position="69"/>
        <end position="163"/>
    </location>
</feature>
<dbReference type="InterPro" id="IPR018061">
    <property type="entry name" value="Retropepsins"/>
</dbReference>
<dbReference type="GO" id="GO:0016787">
    <property type="term" value="F:hydrolase activity"/>
    <property type="evidence" value="ECO:0007669"/>
    <property type="project" value="UniProtKB-KW"/>
</dbReference>
<accession>A0A1Q3DGL6</accession>
<keyword evidence="1" id="KW-0378">Hydrolase</keyword>
<dbReference type="InParanoid" id="A0A1Q3DGL6"/>